<dbReference type="OrthoDB" id="7687386at2"/>
<name>A0A1I4TT00_9RHOB</name>
<dbReference type="Proteomes" id="UP000199144">
    <property type="component" value="Unassembled WGS sequence"/>
</dbReference>
<feature type="domain" description="NAD-dependent epimerase/dehydratase" evidence="1">
    <location>
        <begin position="77"/>
        <end position="183"/>
    </location>
</feature>
<dbReference type="Gene3D" id="3.40.50.720">
    <property type="entry name" value="NAD(P)-binding Rossmann-like Domain"/>
    <property type="match status" value="1"/>
</dbReference>
<protein>
    <submittedName>
        <fullName evidence="2">NAD dependent epimerase/dehydratase family protein</fullName>
    </submittedName>
</protein>
<dbReference type="AlphaFoldDB" id="A0A1I4TT00"/>
<dbReference type="InterPro" id="IPR036291">
    <property type="entry name" value="NAD(P)-bd_dom_sf"/>
</dbReference>
<dbReference type="InterPro" id="IPR001509">
    <property type="entry name" value="Epimerase_deHydtase"/>
</dbReference>
<dbReference type="RefSeq" id="WP_093097206.1">
    <property type="nucleotide sequence ID" value="NZ_FOTQ01000021.1"/>
</dbReference>
<sequence>MTSASPRVLLIPGATGKLGRLMRRAWERAQLPGWRPVWIGRQAATGVDVVWQPGNPAPCDADAVLALWGVVPGGGDLDDNTTLARAAMALGRESGAARVLQCSSSAVYGPGARLSEDTPCAPANAYGAAKLAMEAVISKETGKTGPPACALRLANVVGADSLFDALSSEAPMVIDRFADGQGPLRSYATPSGIWRAVETLLQAETLPGVINVATPAPVGMDALARAAGRKFDWRDAPEGALAEVALETGLLQGMSGDTAPVTPEEMISDWRQLKESRA</sequence>
<organism evidence="2 3">
    <name type="scientific">Shimia aestuarii</name>
    <dbReference type="NCBI Taxonomy" id="254406"/>
    <lineage>
        <taxon>Bacteria</taxon>
        <taxon>Pseudomonadati</taxon>
        <taxon>Pseudomonadota</taxon>
        <taxon>Alphaproteobacteria</taxon>
        <taxon>Rhodobacterales</taxon>
        <taxon>Roseobacteraceae</taxon>
    </lineage>
</organism>
<proteinExistence type="predicted"/>
<dbReference type="Pfam" id="PF01370">
    <property type="entry name" value="Epimerase"/>
    <property type="match status" value="1"/>
</dbReference>
<dbReference type="SUPFAM" id="SSF51735">
    <property type="entry name" value="NAD(P)-binding Rossmann-fold domains"/>
    <property type="match status" value="1"/>
</dbReference>
<reference evidence="2 3" key="1">
    <citation type="submission" date="2016-10" db="EMBL/GenBank/DDBJ databases">
        <authorList>
            <person name="de Groot N.N."/>
        </authorList>
    </citation>
    <scope>NUCLEOTIDE SEQUENCE [LARGE SCALE GENOMIC DNA]</scope>
    <source>
        <strain evidence="2 3">DSM 15283</strain>
    </source>
</reference>
<keyword evidence="3" id="KW-1185">Reference proteome</keyword>
<dbReference type="EMBL" id="FOTQ01000021">
    <property type="protein sequence ID" value="SFM79791.1"/>
    <property type="molecule type" value="Genomic_DNA"/>
</dbReference>
<dbReference type="STRING" id="254406.SAMN04488042_1219"/>
<gene>
    <name evidence="2" type="ORF">SAMN04488042_1219</name>
</gene>
<evidence type="ECO:0000313" key="3">
    <source>
        <dbReference type="Proteomes" id="UP000199144"/>
    </source>
</evidence>
<accession>A0A1I4TT00</accession>
<evidence type="ECO:0000259" key="1">
    <source>
        <dbReference type="Pfam" id="PF01370"/>
    </source>
</evidence>
<evidence type="ECO:0000313" key="2">
    <source>
        <dbReference type="EMBL" id="SFM79791.1"/>
    </source>
</evidence>